<dbReference type="GO" id="GO:0005655">
    <property type="term" value="C:nucleolar ribonuclease P complex"/>
    <property type="evidence" value="ECO:0007669"/>
    <property type="project" value="InterPro"/>
</dbReference>
<dbReference type="OrthoDB" id="416729at2759"/>
<dbReference type="Gene3D" id="3.30.110.20">
    <property type="entry name" value="Alba-like domain"/>
    <property type="match status" value="1"/>
</dbReference>
<dbReference type="GO" id="GO:0000172">
    <property type="term" value="C:ribonuclease MRP complex"/>
    <property type="evidence" value="ECO:0007669"/>
    <property type="project" value="InterPro"/>
</dbReference>
<comment type="subcellular location">
    <subcellularLocation>
        <location evidence="1">Nucleus</location>
        <location evidence="1">Nucleolus</location>
    </subcellularLocation>
</comment>
<proteinExistence type="predicted"/>
<dbReference type="Pfam" id="PF12328">
    <property type="entry name" value="Rpp20"/>
    <property type="match status" value="1"/>
</dbReference>
<evidence type="ECO:0000313" key="5">
    <source>
        <dbReference type="EMBL" id="TFK34850.1"/>
    </source>
</evidence>
<dbReference type="PANTHER" id="PTHR15314:SF1">
    <property type="entry name" value="RIBONUCLEASE P PROTEIN SUBUNIT P20"/>
    <property type="match status" value="1"/>
</dbReference>
<organism evidence="5 6">
    <name type="scientific">Crucibulum laeve</name>
    <dbReference type="NCBI Taxonomy" id="68775"/>
    <lineage>
        <taxon>Eukaryota</taxon>
        <taxon>Fungi</taxon>
        <taxon>Dikarya</taxon>
        <taxon>Basidiomycota</taxon>
        <taxon>Agaricomycotina</taxon>
        <taxon>Agaricomycetes</taxon>
        <taxon>Agaricomycetidae</taxon>
        <taxon>Agaricales</taxon>
        <taxon>Agaricineae</taxon>
        <taxon>Nidulariaceae</taxon>
        <taxon>Crucibulum</taxon>
    </lineage>
</organism>
<dbReference type="EMBL" id="ML213627">
    <property type="protein sequence ID" value="TFK34850.1"/>
    <property type="molecule type" value="Genomic_DNA"/>
</dbReference>
<protein>
    <submittedName>
        <fullName evidence="5">Uncharacterized protein</fullName>
    </submittedName>
</protein>
<dbReference type="InterPro" id="IPR014612">
    <property type="entry name" value="Pop7/Rpp20"/>
</dbReference>
<reference evidence="5 6" key="1">
    <citation type="journal article" date="2019" name="Nat. Ecol. Evol.">
        <title>Megaphylogeny resolves global patterns of mushroom evolution.</title>
        <authorList>
            <person name="Varga T."/>
            <person name="Krizsan K."/>
            <person name="Foldi C."/>
            <person name="Dima B."/>
            <person name="Sanchez-Garcia M."/>
            <person name="Sanchez-Ramirez S."/>
            <person name="Szollosi G.J."/>
            <person name="Szarkandi J.G."/>
            <person name="Papp V."/>
            <person name="Albert L."/>
            <person name="Andreopoulos W."/>
            <person name="Angelini C."/>
            <person name="Antonin V."/>
            <person name="Barry K.W."/>
            <person name="Bougher N.L."/>
            <person name="Buchanan P."/>
            <person name="Buyck B."/>
            <person name="Bense V."/>
            <person name="Catcheside P."/>
            <person name="Chovatia M."/>
            <person name="Cooper J."/>
            <person name="Damon W."/>
            <person name="Desjardin D."/>
            <person name="Finy P."/>
            <person name="Geml J."/>
            <person name="Haridas S."/>
            <person name="Hughes K."/>
            <person name="Justo A."/>
            <person name="Karasinski D."/>
            <person name="Kautmanova I."/>
            <person name="Kiss B."/>
            <person name="Kocsube S."/>
            <person name="Kotiranta H."/>
            <person name="LaButti K.M."/>
            <person name="Lechner B.E."/>
            <person name="Liimatainen K."/>
            <person name="Lipzen A."/>
            <person name="Lukacs Z."/>
            <person name="Mihaltcheva S."/>
            <person name="Morgado L.N."/>
            <person name="Niskanen T."/>
            <person name="Noordeloos M.E."/>
            <person name="Ohm R.A."/>
            <person name="Ortiz-Santana B."/>
            <person name="Ovrebo C."/>
            <person name="Racz N."/>
            <person name="Riley R."/>
            <person name="Savchenko A."/>
            <person name="Shiryaev A."/>
            <person name="Soop K."/>
            <person name="Spirin V."/>
            <person name="Szebenyi C."/>
            <person name="Tomsovsky M."/>
            <person name="Tulloss R.E."/>
            <person name="Uehling J."/>
            <person name="Grigoriev I.V."/>
            <person name="Vagvolgyi C."/>
            <person name="Papp T."/>
            <person name="Martin F.M."/>
            <person name="Miettinen O."/>
            <person name="Hibbett D.S."/>
            <person name="Nagy L.G."/>
        </authorList>
    </citation>
    <scope>NUCLEOTIDE SEQUENCE [LARGE SCALE GENOMIC DNA]</scope>
    <source>
        <strain evidence="5 6">CBS 166.37</strain>
    </source>
</reference>
<keyword evidence="3" id="KW-0539">Nucleus</keyword>
<sequence>MNASKKRKFDSGDVENSEKRPKVTSDASSDAIQTPAKPTQIDSTAPSTKGKGKVKEKVQGTSNTPEAEESKQKRRIIKLVPPRPWPTVPTSMSATGPASAHREGRNFICLTRKTALGAYMRRCKDLIIKEGYKTLHLSAMGAAIPLLLQLSCSLPPILPYAVDEVHIDVTTGTVEAQDEVIPEDEDQDITYQTRSKSTLLVVIRIGDGAFEGDRSGPVKRHGRHSGGKNSARPAGGKQGGDKGKSKLTGKESSAVVYQEPEQDMMDML</sequence>
<evidence type="ECO:0000256" key="1">
    <source>
        <dbReference type="ARBA" id="ARBA00004604"/>
    </source>
</evidence>
<dbReference type="GO" id="GO:0003676">
    <property type="term" value="F:nucleic acid binding"/>
    <property type="evidence" value="ECO:0007669"/>
    <property type="project" value="InterPro"/>
</dbReference>
<keyword evidence="2" id="KW-0819">tRNA processing</keyword>
<evidence type="ECO:0000313" key="6">
    <source>
        <dbReference type="Proteomes" id="UP000308652"/>
    </source>
</evidence>
<feature type="region of interest" description="Disordered" evidence="4">
    <location>
        <begin position="1"/>
        <end position="99"/>
    </location>
</feature>
<dbReference type="PANTHER" id="PTHR15314">
    <property type="entry name" value="RIBONUCLEASE P PROTEIN SUBUNIT P20"/>
    <property type="match status" value="1"/>
</dbReference>
<feature type="compositionally biased region" description="Basic residues" evidence="4">
    <location>
        <begin position="217"/>
        <end position="226"/>
    </location>
</feature>
<gene>
    <name evidence="5" type="ORF">BDQ12DRAFT_726513</name>
</gene>
<feature type="region of interest" description="Disordered" evidence="4">
    <location>
        <begin position="212"/>
        <end position="268"/>
    </location>
</feature>
<dbReference type="Proteomes" id="UP000308652">
    <property type="component" value="Unassembled WGS sequence"/>
</dbReference>
<dbReference type="AlphaFoldDB" id="A0A5C3LPN6"/>
<evidence type="ECO:0000256" key="3">
    <source>
        <dbReference type="ARBA" id="ARBA00023242"/>
    </source>
</evidence>
<dbReference type="InterPro" id="IPR036882">
    <property type="entry name" value="Alba-like_dom_sf"/>
</dbReference>
<dbReference type="GO" id="GO:0001682">
    <property type="term" value="P:tRNA 5'-leader removal"/>
    <property type="evidence" value="ECO:0007669"/>
    <property type="project" value="InterPro"/>
</dbReference>
<feature type="compositionally biased region" description="Polar residues" evidence="4">
    <location>
        <begin position="25"/>
        <end position="47"/>
    </location>
</feature>
<name>A0A5C3LPN6_9AGAR</name>
<evidence type="ECO:0000256" key="4">
    <source>
        <dbReference type="SAM" id="MobiDB-lite"/>
    </source>
</evidence>
<evidence type="ECO:0000256" key="2">
    <source>
        <dbReference type="ARBA" id="ARBA00022694"/>
    </source>
</evidence>
<accession>A0A5C3LPN6</accession>
<keyword evidence="6" id="KW-1185">Reference proteome</keyword>